<organism evidence="1 2">
    <name type="scientific">Parabacteroides distasonis str. 3776 D15 i</name>
    <dbReference type="NCBI Taxonomy" id="1339342"/>
    <lineage>
        <taxon>Bacteria</taxon>
        <taxon>Pseudomonadati</taxon>
        <taxon>Bacteroidota</taxon>
        <taxon>Bacteroidia</taxon>
        <taxon>Bacteroidales</taxon>
        <taxon>Tannerellaceae</taxon>
        <taxon>Parabacteroides</taxon>
    </lineage>
</organism>
<gene>
    <name evidence="1" type="ORF">M091_0698</name>
</gene>
<proteinExistence type="predicted"/>
<dbReference type="Proteomes" id="UP000027850">
    <property type="component" value="Unassembled WGS sequence"/>
</dbReference>
<sequence>MLTLRRFMNDRGIKDEMFFRIFQVYFYLIPPQVNGNKQINER</sequence>
<protein>
    <submittedName>
        <fullName evidence="1">Uncharacterized protein</fullName>
    </submittedName>
</protein>
<evidence type="ECO:0000313" key="1">
    <source>
        <dbReference type="EMBL" id="KDS37229.1"/>
    </source>
</evidence>
<dbReference type="EMBL" id="JNHK01000088">
    <property type="protein sequence ID" value="KDS37229.1"/>
    <property type="molecule type" value="Genomic_DNA"/>
</dbReference>
<evidence type="ECO:0000313" key="2">
    <source>
        <dbReference type="Proteomes" id="UP000027850"/>
    </source>
</evidence>
<reference evidence="1 2" key="1">
    <citation type="submission" date="2014-04" db="EMBL/GenBank/DDBJ databases">
        <authorList>
            <person name="Sears C."/>
            <person name="Carroll K."/>
            <person name="Sack B.R."/>
            <person name="Qadri F."/>
            <person name="Myers L.L."/>
            <person name="Chung G.-T."/>
            <person name="Escheverria P."/>
            <person name="Fraser C.M."/>
            <person name="Sadzewicz L."/>
            <person name="Shefchek K.A."/>
            <person name="Tallon L."/>
            <person name="Das S.P."/>
            <person name="Daugherty S."/>
            <person name="Mongodin E.F."/>
        </authorList>
    </citation>
    <scope>NUCLEOTIDE SEQUENCE [LARGE SCALE GENOMIC DNA]</scope>
    <source>
        <strain evidence="1 2">3776 D15 i</strain>
    </source>
</reference>
<name>A0AB34LCE2_PARDI</name>
<dbReference type="AlphaFoldDB" id="A0AB34LCE2"/>
<accession>A0AB34LCE2</accession>
<comment type="caution">
    <text evidence="1">The sequence shown here is derived from an EMBL/GenBank/DDBJ whole genome shotgun (WGS) entry which is preliminary data.</text>
</comment>